<feature type="compositionally biased region" description="Low complexity" evidence="1">
    <location>
        <begin position="66"/>
        <end position="75"/>
    </location>
</feature>
<comment type="caution">
    <text evidence="2">The sequence shown here is derived from an EMBL/GenBank/DDBJ whole genome shotgun (WGS) entry which is preliminary data.</text>
</comment>
<keyword evidence="3" id="KW-1185">Reference proteome</keyword>
<feature type="region of interest" description="Disordered" evidence="1">
    <location>
        <begin position="51"/>
        <end position="77"/>
    </location>
</feature>
<organism evidence="2 3">
    <name type="scientific">Corticibacter populi</name>
    <dbReference type="NCBI Taxonomy" id="1550736"/>
    <lineage>
        <taxon>Bacteria</taxon>
        <taxon>Pseudomonadati</taxon>
        <taxon>Pseudomonadota</taxon>
        <taxon>Betaproteobacteria</taxon>
        <taxon>Burkholderiales</taxon>
        <taxon>Comamonadaceae</taxon>
        <taxon>Corticibacter</taxon>
    </lineage>
</organism>
<evidence type="ECO:0000256" key="1">
    <source>
        <dbReference type="SAM" id="MobiDB-lite"/>
    </source>
</evidence>
<reference evidence="2 3" key="1">
    <citation type="submission" date="2018-10" db="EMBL/GenBank/DDBJ databases">
        <title>Draft genome of Cortibacter populi DSM10536.</title>
        <authorList>
            <person name="Bernier A.-M."/>
            <person name="Bernard K."/>
        </authorList>
    </citation>
    <scope>NUCLEOTIDE SEQUENCE [LARGE SCALE GENOMIC DNA]</scope>
    <source>
        <strain evidence="2 3">DSM 105136</strain>
    </source>
</reference>
<sequence>MNFIKIQYTGRKPYRDATKLRNVWAPGDAKLVPELDAKMLLRFAEFQPAEAKQQADPAAKQEDAEVQQAKAAQEAAEAEAKQQADLLAGVLAEIESMDKAALEAYAKRYEVELDKRKAVGTLRIEVQNLVEAHGVI</sequence>
<protein>
    <submittedName>
        <fullName evidence="2">Uncharacterized protein</fullName>
    </submittedName>
</protein>
<dbReference type="Proteomes" id="UP000278006">
    <property type="component" value="Unassembled WGS sequence"/>
</dbReference>
<name>A0A3M6QZQ3_9BURK</name>
<evidence type="ECO:0000313" key="3">
    <source>
        <dbReference type="Proteomes" id="UP000278006"/>
    </source>
</evidence>
<dbReference type="RefSeq" id="WP_122226630.1">
    <property type="nucleotide sequence ID" value="NZ_RDQO01000001.1"/>
</dbReference>
<evidence type="ECO:0000313" key="2">
    <source>
        <dbReference type="EMBL" id="RMX08504.1"/>
    </source>
</evidence>
<dbReference type="AlphaFoldDB" id="A0A3M6QZQ3"/>
<gene>
    <name evidence="2" type="ORF">D8I35_05350</name>
</gene>
<accession>A0A3M6QZQ3</accession>
<dbReference type="EMBL" id="RDQO01000001">
    <property type="protein sequence ID" value="RMX08504.1"/>
    <property type="molecule type" value="Genomic_DNA"/>
</dbReference>
<dbReference type="OrthoDB" id="8903533at2"/>
<proteinExistence type="predicted"/>